<evidence type="ECO:0000313" key="2">
    <source>
        <dbReference type="EMBL" id="GJT85642.1"/>
    </source>
</evidence>
<sequence length="86" mass="9983">MDTSYVLRDMAYQTSFKRRIGLYLGTAYRAPPYGVFGVLVITYRLLGKEYWLKLYFSDIDQVIIFDEYTDVDTAYSSKSGNGLLIR</sequence>
<keyword evidence="1" id="KW-0812">Transmembrane</keyword>
<protein>
    <submittedName>
        <fullName evidence="2">Uncharacterized protein</fullName>
    </submittedName>
</protein>
<name>A0ABQ5HEH4_9ASTR</name>
<dbReference type="EMBL" id="BQNB010019470">
    <property type="protein sequence ID" value="GJT85642.1"/>
    <property type="molecule type" value="Genomic_DNA"/>
</dbReference>
<reference evidence="2" key="2">
    <citation type="submission" date="2022-01" db="EMBL/GenBank/DDBJ databases">
        <authorList>
            <person name="Yamashiro T."/>
            <person name="Shiraishi A."/>
            <person name="Satake H."/>
            <person name="Nakayama K."/>
        </authorList>
    </citation>
    <scope>NUCLEOTIDE SEQUENCE</scope>
</reference>
<feature type="transmembrane region" description="Helical" evidence="1">
    <location>
        <begin position="20"/>
        <end position="46"/>
    </location>
</feature>
<evidence type="ECO:0000313" key="3">
    <source>
        <dbReference type="Proteomes" id="UP001151760"/>
    </source>
</evidence>
<accession>A0ABQ5HEH4</accession>
<organism evidence="2 3">
    <name type="scientific">Tanacetum coccineum</name>
    <dbReference type="NCBI Taxonomy" id="301880"/>
    <lineage>
        <taxon>Eukaryota</taxon>
        <taxon>Viridiplantae</taxon>
        <taxon>Streptophyta</taxon>
        <taxon>Embryophyta</taxon>
        <taxon>Tracheophyta</taxon>
        <taxon>Spermatophyta</taxon>
        <taxon>Magnoliopsida</taxon>
        <taxon>eudicotyledons</taxon>
        <taxon>Gunneridae</taxon>
        <taxon>Pentapetalae</taxon>
        <taxon>asterids</taxon>
        <taxon>campanulids</taxon>
        <taxon>Asterales</taxon>
        <taxon>Asteraceae</taxon>
        <taxon>Asteroideae</taxon>
        <taxon>Anthemideae</taxon>
        <taxon>Anthemidinae</taxon>
        <taxon>Tanacetum</taxon>
    </lineage>
</organism>
<proteinExistence type="predicted"/>
<gene>
    <name evidence="2" type="ORF">Tco_1067359</name>
</gene>
<keyword evidence="1" id="KW-1133">Transmembrane helix</keyword>
<evidence type="ECO:0000256" key="1">
    <source>
        <dbReference type="SAM" id="Phobius"/>
    </source>
</evidence>
<keyword evidence="3" id="KW-1185">Reference proteome</keyword>
<keyword evidence="1" id="KW-0472">Membrane</keyword>
<reference evidence="2" key="1">
    <citation type="journal article" date="2022" name="Int. J. Mol. Sci.">
        <title>Draft Genome of Tanacetum Coccineum: Genomic Comparison of Closely Related Tanacetum-Family Plants.</title>
        <authorList>
            <person name="Yamashiro T."/>
            <person name="Shiraishi A."/>
            <person name="Nakayama K."/>
            <person name="Satake H."/>
        </authorList>
    </citation>
    <scope>NUCLEOTIDE SEQUENCE</scope>
</reference>
<dbReference type="Proteomes" id="UP001151760">
    <property type="component" value="Unassembled WGS sequence"/>
</dbReference>
<comment type="caution">
    <text evidence="2">The sequence shown here is derived from an EMBL/GenBank/DDBJ whole genome shotgun (WGS) entry which is preliminary data.</text>
</comment>